<proteinExistence type="predicted"/>
<evidence type="ECO:0000313" key="2">
    <source>
        <dbReference type="Proteomes" id="UP000499080"/>
    </source>
</evidence>
<name>A0A4Y2JG17_ARAVE</name>
<evidence type="ECO:0000313" key="1">
    <source>
        <dbReference type="EMBL" id="GBM88957.1"/>
    </source>
</evidence>
<comment type="caution">
    <text evidence="1">The sequence shown here is derived from an EMBL/GenBank/DDBJ whole genome shotgun (WGS) entry which is preliminary data.</text>
</comment>
<sequence>MELPLDSSPRMIDGEIELRRWLPLKRRRFAFFSLARLSRFSTDCHRDTELTTEETNHSITGAPVYAKDFRLGEDPGFVVVNSCGKSSPHVPRTNSG</sequence>
<dbReference type="Proteomes" id="UP000499080">
    <property type="component" value="Unassembled WGS sequence"/>
</dbReference>
<reference evidence="1 2" key="1">
    <citation type="journal article" date="2019" name="Sci. Rep.">
        <title>Orb-weaving spider Araneus ventricosus genome elucidates the spidroin gene catalogue.</title>
        <authorList>
            <person name="Kono N."/>
            <person name="Nakamura H."/>
            <person name="Ohtoshi R."/>
            <person name="Moran D.A.P."/>
            <person name="Shinohara A."/>
            <person name="Yoshida Y."/>
            <person name="Fujiwara M."/>
            <person name="Mori M."/>
            <person name="Tomita M."/>
            <person name="Arakawa K."/>
        </authorList>
    </citation>
    <scope>NUCLEOTIDE SEQUENCE [LARGE SCALE GENOMIC DNA]</scope>
</reference>
<organism evidence="1 2">
    <name type="scientific">Araneus ventricosus</name>
    <name type="common">Orbweaver spider</name>
    <name type="synonym">Epeira ventricosa</name>
    <dbReference type="NCBI Taxonomy" id="182803"/>
    <lineage>
        <taxon>Eukaryota</taxon>
        <taxon>Metazoa</taxon>
        <taxon>Ecdysozoa</taxon>
        <taxon>Arthropoda</taxon>
        <taxon>Chelicerata</taxon>
        <taxon>Arachnida</taxon>
        <taxon>Araneae</taxon>
        <taxon>Araneomorphae</taxon>
        <taxon>Entelegynae</taxon>
        <taxon>Araneoidea</taxon>
        <taxon>Araneidae</taxon>
        <taxon>Araneus</taxon>
    </lineage>
</organism>
<keyword evidence="2" id="KW-1185">Reference proteome</keyword>
<protein>
    <submittedName>
        <fullName evidence="1">Uncharacterized protein</fullName>
    </submittedName>
</protein>
<gene>
    <name evidence="1" type="ORF">AVEN_269058_1</name>
</gene>
<dbReference type="EMBL" id="BGPR01003503">
    <property type="protein sequence ID" value="GBM88957.1"/>
    <property type="molecule type" value="Genomic_DNA"/>
</dbReference>
<dbReference type="AlphaFoldDB" id="A0A4Y2JG17"/>
<accession>A0A4Y2JG17</accession>